<gene>
    <name evidence="2" type="ORF">HDA39_006886</name>
</gene>
<dbReference type="Proteomes" id="UP000549971">
    <property type="component" value="Unassembled WGS sequence"/>
</dbReference>
<dbReference type="EMBL" id="JACHMY010000001">
    <property type="protein sequence ID" value="MBB5840152.1"/>
    <property type="molecule type" value="Genomic_DNA"/>
</dbReference>
<protein>
    <submittedName>
        <fullName evidence="2">Putative RNA-binding Zn ribbon-like protein</fullName>
    </submittedName>
</protein>
<dbReference type="AlphaFoldDB" id="A0A7W9MY89"/>
<dbReference type="PANTHER" id="PTHR35525">
    <property type="entry name" value="BLL6575 PROTEIN"/>
    <property type="match status" value="1"/>
</dbReference>
<feature type="domain" description="Zinc finger CGNR" evidence="1">
    <location>
        <begin position="151"/>
        <end position="190"/>
    </location>
</feature>
<proteinExistence type="predicted"/>
<organism evidence="2 3">
    <name type="scientific">Kribbella italica</name>
    <dbReference type="NCBI Taxonomy" id="1540520"/>
    <lineage>
        <taxon>Bacteria</taxon>
        <taxon>Bacillati</taxon>
        <taxon>Actinomycetota</taxon>
        <taxon>Actinomycetes</taxon>
        <taxon>Propionibacteriales</taxon>
        <taxon>Kribbellaceae</taxon>
        <taxon>Kribbella</taxon>
    </lineage>
</organism>
<evidence type="ECO:0000313" key="2">
    <source>
        <dbReference type="EMBL" id="MBB5840152.1"/>
    </source>
</evidence>
<dbReference type="Pfam" id="PF07336">
    <property type="entry name" value="ABATE"/>
    <property type="match status" value="1"/>
</dbReference>
<dbReference type="RefSeq" id="WP_202893205.1">
    <property type="nucleotide sequence ID" value="NZ_JACHMY010000001.1"/>
</dbReference>
<keyword evidence="3" id="KW-1185">Reference proteome</keyword>
<comment type="caution">
    <text evidence="2">The sequence shown here is derived from an EMBL/GenBank/DDBJ whole genome shotgun (WGS) entry which is preliminary data.</text>
</comment>
<dbReference type="PANTHER" id="PTHR35525:SF3">
    <property type="entry name" value="BLL6575 PROTEIN"/>
    <property type="match status" value="1"/>
</dbReference>
<sequence>MNTRPNVNELLEAGFGMGGERLAALDLVDTEMLVPDPAIDLLAPDGQFGKWWTMQAGRLPEGPVPDAAATRRVRAAVREVLDAHLTGRQPRATAIEDLNAASASAPQSVRLGADGQLEVRFHPEYGGNAKLASIARETIELLADAEQLALLRRCANPECSMLFLAEHKRRQWCVGSICGNRTRVARHYEKTRKQS</sequence>
<accession>A0A7W9MY89</accession>
<dbReference type="InterPro" id="IPR023286">
    <property type="entry name" value="ABATE_dom_sf"/>
</dbReference>
<dbReference type="Gene3D" id="1.10.3300.10">
    <property type="entry name" value="Jann2411-like domain"/>
    <property type="match status" value="1"/>
</dbReference>
<dbReference type="SUPFAM" id="SSF160904">
    <property type="entry name" value="Jann2411-like"/>
    <property type="match status" value="1"/>
</dbReference>
<name>A0A7W9MY89_9ACTN</name>
<evidence type="ECO:0000313" key="3">
    <source>
        <dbReference type="Proteomes" id="UP000549971"/>
    </source>
</evidence>
<reference evidence="2 3" key="1">
    <citation type="submission" date="2020-08" db="EMBL/GenBank/DDBJ databases">
        <title>Sequencing the genomes of 1000 actinobacteria strains.</title>
        <authorList>
            <person name="Klenk H.-P."/>
        </authorList>
    </citation>
    <scope>NUCLEOTIDE SEQUENCE [LARGE SCALE GENOMIC DNA]</scope>
    <source>
        <strain evidence="2 3">DSM 28967</strain>
    </source>
</reference>
<evidence type="ECO:0000259" key="1">
    <source>
        <dbReference type="Pfam" id="PF11706"/>
    </source>
</evidence>
<dbReference type="InterPro" id="IPR010852">
    <property type="entry name" value="ABATE"/>
</dbReference>
<dbReference type="Pfam" id="PF11706">
    <property type="entry name" value="zf-CGNR"/>
    <property type="match status" value="1"/>
</dbReference>
<dbReference type="InterPro" id="IPR021005">
    <property type="entry name" value="Znf_CGNR"/>
</dbReference>